<proteinExistence type="predicted"/>
<name>A0A8J9YIE5_BRALA</name>
<dbReference type="Proteomes" id="UP000838412">
    <property type="component" value="Chromosome 1"/>
</dbReference>
<accession>A0A8J9YIE5</accession>
<evidence type="ECO:0000256" key="1">
    <source>
        <dbReference type="SAM" id="MobiDB-lite"/>
    </source>
</evidence>
<feature type="region of interest" description="Disordered" evidence="1">
    <location>
        <begin position="1"/>
        <end position="29"/>
    </location>
</feature>
<reference evidence="2" key="1">
    <citation type="submission" date="2022-01" db="EMBL/GenBank/DDBJ databases">
        <authorList>
            <person name="Braso-Vives M."/>
        </authorList>
    </citation>
    <scope>NUCLEOTIDE SEQUENCE</scope>
</reference>
<feature type="compositionally biased region" description="Basic and acidic residues" evidence="1">
    <location>
        <begin position="149"/>
        <end position="165"/>
    </location>
</feature>
<protein>
    <submittedName>
        <fullName evidence="2">Hypp235 protein</fullName>
    </submittedName>
</protein>
<feature type="region of interest" description="Disordered" evidence="1">
    <location>
        <begin position="108"/>
        <end position="165"/>
    </location>
</feature>
<dbReference type="EMBL" id="OV696686">
    <property type="protein sequence ID" value="CAH1229484.1"/>
    <property type="molecule type" value="Genomic_DNA"/>
</dbReference>
<evidence type="ECO:0000313" key="3">
    <source>
        <dbReference type="Proteomes" id="UP000838412"/>
    </source>
</evidence>
<feature type="compositionally biased region" description="Pro residues" evidence="1">
    <location>
        <begin position="14"/>
        <end position="23"/>
    </location>
</feature>
<gene>
    <name evidence="2" type="primary">Hypp235</name>
    <name evidence="2" type="ORF">BLAG_LOCUS831</name>
</gene>
<keyword evidence="3" id="KW-1185">Reference proteome</keyword>
<sequence>MAGRRSRKTTAPPNFGPPPPAMITPPTSGKQRRLTMAFGERFASQTKDNHQRLEFNIQLSGQGQRSWVAECRPGFEPRARLPSKGFQPILGVECASFCRFTSQVKDDHQKSRFKFSGQKSSPEVEGERCRPGHAGRVGGPPWGVTSVRRRAEGRPLPDREGNGSE</sequence>
<evidence type="ECO:0000313" key="2">
    <source>
        <dbReference type="EMBL" id="CAH1229484.1"/>
    </source>
</evidence>
<dbReference type="AlphaFoldDB" id="A0A8J9YIE5"/>
<organism evidence="2 3">
    <name type="scientific">Branchiostoma lanceolatum</name>
    <name type="common">Common lancelet</name>
    <name type="synonym">Amphioxus lanceolatum</name>
    <dbReference type="NCBI Taxonomy" id="7740"/>
    <lineage>
        <taxon>Eukaryota</taxon>
        <taxon>Metazoa</taxon>
        <taxon>Chordata</taxon>
        <taxon>Cephalochordata</taxon>
        <taxon>Leptocardii</taxon>
        <taxon>Amphioxiformes</taxon>
        <taxon>Branchiostomatidae</taxon>
        <taxon>Branchiostoma</taxon>
    </lineage>
</organism>